<comment type="similarity">
    <text evidence="1">Belongs to the bacterial sugar transferase family.</text>
</comment>
<keyword evidence="4" id="KW-0808">Transferase</keyword>
<protein>
    <submittedName>
        <fullName evidence="4">Sugar transferase</fullName>
    </submittedName>
</protein>
<evidence type="ECO:0000256" key="1">
    <source>
        <dbReference type="ARBA" id="ARBA00006464"/>
    </source>
</evidence>
<evidence type="ECO:0000256" key="2">
    <source>
        <dbReference type="SAM" id="Phobius"/>
    </source>
</evidence>
<keyword evidence="5" id="KW-1185">Reference proteome</keyword>
<dbReference type="EMBL" id="JAENRR010000010">
    <property type="protein sequence ID" value="MBK3516941.1"/>
    <property type="molecule type" value="Genomic_DNA"/>
</dbReference>
<dbReference type="Proteomes" id="UP000605676">
    <property type="component" value="Unassembled WGS sequence"/>
</dbReference>
<comment type="caution">
    <text evidence="4">The sequence shown here is derived from an EMBL/GenBank/DDBJ whole genome shotgun (WGS) entry which is preliminary data.</text>
</comment>
<organism evidence="4 5">
    <name type="scientific">Carboxylicivirga marina</name>
    <dbReference type="NCBI Taxonomy" id="2800988"/>
    <lineage>
        <taxon>Bacteria</taxon>
        <taxon>Pseudomonadati</taxon>
        <taxon>Bacteroidota</taxon>
        <taxon>Bacteroidia</taxon>
        <taxon>Marinilabiliales</taxon>
        <taxon>Marinilabiliaceae</taxon>
        <taxon>Carboxylicivirga</taxon>
    </lineage>
</organism>
<feature type="transmembrane region" description="Helical" evidence="2">
    <location>
        <begin position="54"/>
        <end position="73"/>
    </location>
</feature>
<dbReference type="RefSeq" id="WP_200464169.1">
    <property type="nucleotide sequence ID" value="NZ_JAENRR010000010.1"/>
</dbReference>
<feature type="domain" description="Bacterial sugar transferase" evidence="3">
    <location>
        <begin position="49"/>
        <end position="231"/>
    </location>
</feature>
<dbReference type="PANTHER" id="PTHR30576:SF0">
    <property type="entry name" value="UNDECAPRENYL-PHOSPHATE N-ACETYLGALACTOSAMINYL 1-PHOSPHATE TRANSFERASE-RELATED"/>
    <property type="match status" value="1"/>
</dbReference>
<gene>
    <name evidence="4" type="ORF">JIV24_06275</name>
</gene>
<keyword evidence="2" id="KW-0812">Transmembrane</keyword>
<dbReference type="Pfam" id="PF02397">
    <property type="entry name" value="Bac_transf"/>
    <property type="match status" value="1"/>
</dbReference>
<keyword evidence="2" id="KW-0472">Membrane</keyword>
<proteinExistence type="inferred from homology"/>
<evidence type="ECO:0000313" key="4">
    <source>
        <dbReference type="EMBL" id="MBK3516941.1"/>
    </source>
</evidence>
<reference evidence="4 5" key="1">
    <citation type="submission" date="2021-01" db="EMBL/GenBank/DDBJ databases">
        <title>Carboxyliciviraga sp.nov., isolated from coastal sediments.</title>
        <authorList>
            <person name="Lu D."/>
            <person name="Zhang T."/>
        </authorList>
    </citation>
    <scope>NUCLEOTIDE SEQUENCE [LARGE SCALE GENOMIC DNA]</scope>
    <source>
        <strain evidence="4 5">N1Y132</strain>
    </source>
</reference>
<keyword evidence="2" id="KW-1133">Transmembrane helix</keyword>
<dbReference type="GO" id="GO:0016740">
    <property type="term" value="F:transferase activity"/>
    <property type="evidence" value="ECO:0007669"/>
    <property type="project" value="UniProtKB-KW"/>
</dbReference>
<accession>A0ABS1HH44</accession>
<evidence type="ECO:0000259" key="3">
    <source>
        <dbReference type="Pfam" id="PF02397"/>
    </source>
</evidence>
<evidence type="ECO:0000313" key="5">
    <source>
        <dbReference type="Proteomes" id="UP000605676"/>
    </source>
</evidence>
<dbReference type="InterPro" id="IPR003362">
    <property type="entry name" value="Bact_transf"/>
</dbReference>
<name>A0ABS1HH44_9BACT</name>
<dbReference type="PANTHER" id="PTHR30576">
    <property type="entry name" value="COLANIC BIOSYNTHESIS UDP-GLUCOSE LIPID CARRIER TRANSFERASE"/>
    <property type="match status" value="1"/>
</dbReference>
<sequence>MLKERETLMQIAPGYTYVFEHELERAIKEHKSTHIISVPVWSRTKSAIKRTSDILISLTGIVCITPLIPLIYWKIKTESDGPAIYKQERIGINGKPFQILKFRTMYVDAEKNGPALSSSDDVRVTPFGRFLRKWRIDEFPQFLNVIKGEMAVIGPRPERQFYIEQLIKEEPAFIELLKVKPGISSLGQVLFGYAENKTEMLQRLKLELFYMRKYSLRLDFRIFLYTLKTLLKAEGK</sequence>